<name>A0A9X1FS64_9FLAO</name>
<keyword evidence="3" id="KW-1185">Reference proteome</keyword>
<dbReference type="Proteomes" id="UP001138686">
    <property type="component" value="Unassembled WGS sequence"/>
</dbReference>
<accession>A0A9X1FS64</accession>
<comment type="caution">
    <text evidence="2">The sequence shown here is derived from an EMBL/GenBank/DDBJ whole genome shotgun (WGS) entry which is preliminary data.</text>
</comment>
<evidence type="ECO:0000313" key="2">
    <source>
        <dbReference type="EMBL" id="MBW2939104.1"/>
    </source>
</evidence>
<protein>
    <submittedName>
        <fullName evidence="2">DUF4369 domain-containing protein</fullName>
    </submittedName>
</protein>
<proteinExistence type="predicted"/>
<dbReference type="AlphaFoldDB" id="A0A9X1FS64"/>
<sequence length="233" mass="26648">MKFIFSVIAFLFILVSCDSSTGKMKLSGNVDGLRKGTLILQKIDDTSFVNVDSVVIDGVSTFQFSVPVENPEVYYLTMRFNDSLKTERRVPFFAEASEIVLNSKLKNFEIESSVAGSVNQAKWDEYSKLMKRYNDKNLDLIEQHFNALKEGKDSLSKALKLQQQRLVSSRYLATVNFAKNNNDFEIAPYLMLTEVYDANIKYHDTIYKLLTPKIKDSKYGKALESLIKDRKSE</sequence>
<dbReference type="EMBL" id="JAHWDP010000009">
    <property type="protein sequence ID" value="MBW2939104.1"/>
    <property type="molecule type" value="Genomic_DNA"/>
</dbReference>
<evidence type="ECO:0000313" key="3">
    <source>
        <dbReference type="Proteomes" id="UP001138686"/>
    </source>
</evidence>
<organism evidence="2 3">
    <name type="scientific">Halomarinibacterium sedimenti</name>
    <dbReference type="NCBI Taxonomy" id="2857106"/>
    <lineage>
        <taxon>Bacteria</taxon>
        <taxon>Pseudomonadati</taxon>
        <taxon>Bacteroidota</taxon>
        <taxon>Flavobacteriia</taxon>
        <taxon>Flavobacteriales</taxon>
        <taxon>Flavobacteriaceae</taxon>
        <taxon>Halomarinibacterium</taxon>
    </lineage>
</organism>
<gene>
    <name evidence="2" type="ORF">KXJ69_13390</name>
</gene>
<reference evidence="2" key="1">
    <citation type="submission" date="2021-07" db="EMBL/GenBank/DDBJ databases">
        <title>Aureisphaera sp. CAU 1614 isolated from sea sediment.</title>
        <authorList>
            <person name="Kim W."/>
        </authorList>
    </citation>
    <scope>NUCLEOTIDE SEQUENCE</scope>
    <source>
        <strain evidence="2">CAU 1614</strain>
    </source>
</reference>
<dbReference type="InterPro" id="IPR025380">
    <property type="entry name" value="DUF4369"/>
</dbReference>
<feature type="domain" description="DUF4369" evidence="1">
    <location>
        <begin position="25"/>
        <end position="123"/>
    </location>
</feature>
<dbReference type="PROSITE" id="PS51257">
    <property type="entry name" value="PROKAR_LIPOPROTEIN"/>
    <property type="match status" value="1"/>
</dbReference>
<evidence type="ECO:0000259" key="1">
    <source>
        <dbReference type="Pfam" id="PF14289"/>
    </source>
</evidence>
<dbReference type="RefSeq" id="WP_219053631.1">
    <property type="nucleotide sequence ID" value="NZ_JAHWDP010000009.1"/>
</dbReference>
<dbReference type="Pfam" id="PF14289">
    <property type="entry name" value="DUF4369"/>
    <property type="match status" value="1"/>
</dbReference>